<feature type="transmembrane region" description="Helical" evidence="1">
    <location>
        <begin position="218"/>
        <end position="241"/>
    </location>
</feature>
<dbReference type="InterPro" id="IPR045340">
    <property type="entry name" value="DUF6533"/>
</dbReference>
<reference evidence="3" key="1">
    <citation type="submission" date="2020-11" db="EMBL/GenBank/DDBJ databases">
        <authorList>
            <consortium name="DOE Joint Genome Institute"/>
            <person name="Ahrendt S."/>
            <person name="Riley R."/>
            <person name="Andreopoulos W."/>
            <person name="Labutti K."/>
            <person name="Pangilinan J."/>
            <person name="Ruiz-Duenas F.J."/>
            <person name="Barrasa J.M."/>
            <person name="Sanchez-Garcia M."/>
            <person name="Camarero S."/>
            <person name="Miyauchi S."/>
            <person name="Serrano A."/>
            <person name="Linde D."/>
            <person name="Babiker R."/>
            <person name="Drula E."/>
            <person name="Ayuso-Fernandez I."/>
            <person name="Pacheco R."/>
            <person name="Padilla G."/>
            <person name="Ferreira P."/>
            <person name="Barriuso J."/>
            <person name="Kellner H."/>
            <person name="Castanera R."/>
            <person name="Alfaro M."/>
            <person name="Ramirez L."/>
            <person name="Pisabarro A.G."/>
            <person name="Kuo A."/>
            <person name="Tritt A."/>
            <person name="Lipzen A."/>
            <person name="He G."/>
            <person name="Yan M."/>
            <person name="Ng V."/>
            <person name="Cullen D."/>
            <person name="Martin F."/>
            <person name="Rosso M.-N."/>
            <person name="Henrissat B."/>
            <person name="Hibbett D."/>
            <person name="Martinez A.T."/>
            <person name="Grigoriev I.V."/>
        </authorList>
    </citation>
    <scope>NUCLEOTIDE SEQUENCE</scope>
    <source>
        <strain evidence="3">CBS 247.69</strain>
    </source>
</reference>
<comment type="caution">
    <text evidence="3">The sequence shown here is derived from an EMBL/GenBank/DDBJ whole genome shotgun (WGS) entry which is preliminary data.</text>
</comment>
<keyword evidence="4" id="KW-1185">Reference proteome</keyword>
<evidence type="ECO:0000313" key="3">
    <source>
        <dbReference type="EMBL" id="KAF9456323.1"/>
    </source>
</evidence>
<protein>
    <recommendedName>
        <fullName evidence="2">DUF6533 domain-containing protein</fullName>
    </recommendedName>
</protein>
<dbReference type="Pfam" id="PF20151">
    <property type="entry name" value="DUF6533"/>
    <property type="match status" value="1"/>
</dbReference>
<feature type="domain" description="DUF6533" evidence="2">
    <location>
        <begin position="77"/>
        <end position="120"/>
    </location>
</feature>
<dbReference type="AlphaFoldDB" id="A0A9P6CCT4"/>
<accession>A0A9P6CCT4</accession>
<dbReference type="EMBL" id="MU150436">
    <property type="protein sequence ID" value="KAF9456323.1"/>
    <property type="molecule type" value="Genomic_DNA"/>
</dbReference>
<feature type="transmembrane region" description="Helical" evidence="1">
    <location>
        <begin position="262"/>
        <end position="283"/>
    </location>
</feature>
<gene>
    <name evidence="3" type="ORF">BDZ94DRAFT_1229800</name>
</gene>
<organism evidence="3 4">
    <name type="scientific">Collybia nuda</name>
    <dbReference type="NCBI Taxonomy" id="64659"/>
    <lineage>
        <taxon>Eukaryota</taxon>
        <taxon>Fungi</taxon>
        <taxon>Dikarya</taxon>
        <taxon>Basidiomycota</taxon>
        <taxon>Agaricomycotina</taxon>
        <taxon>Agaricomycetes</taxon>
        <taxon>Agaricomycetidae</taxon>
        <taxon>Agaricales</taxon>
        <taxon>Tricholomatineae</taxon>
        <taxon>Clitocybaceae</taxon>
        <taxon>Collybia</taxon>
    </lineage>
</organism>
<keyword evidence="1" id="KW-1133">Transmembrane helix</keyword>
<dbReference type="OrthoDB" id="3158620at2759"/>
<proteinExistence type="predicted"/>
<evidence type="ECO:0000259" key="2">
    <source>
        <dbReference type="Pfam" id="PF20151"/>
    </source>
</evidence>
<name>A0A9P6CCT4_9AGAR</name>
<keyword evidence="1" id="KW-0812">Transmembrane</keyword>
<dbReference type="Proteomes" id="UP000807353">
    <property type="component" value="Unassembled WGS sequence"/>
</dbReference>
<feature type="transmembrane region" description="Helical" evidence="1">
    <location>
        <begin position="109"/>
        <end position="132"/>
    </location>
</feature>
<evidence type="ECO:0000313" key="4">
    <source>
        <dbReference type="Proteomes" id="UP000807353"/>
    </source>
</evidence>
<keyword evidence="1" id="KW-0472">Membrane</keyword>
<feature type="transmembrane region" description="Helical" evidence="1">
    <location>
        <begin position="177"/>
        <end position="198"/>
    </location>
</feature>
<evidence type="ECO:0000256" key="1">
    <source>
        <dbReference type="SAM" id="Phobius"/>
    </source>
</evidence>
<sequence length="374" mass="42101">MQTNCDHSFSQCNRFGNNGRPIYIRQRSKATRSSLRAQSSFFSLQVKSTNHSHKMTSSPLEPQILENAARYLPASKYFQIAAYVVLVYDHILTFSEEVERVWKKKITGVSILFLINRYVTHLLFILVIDAFNDPTWTRSVCNRFVSFEGFSTVALIAICEIIMILRTYALYGQSRFVLIPLMALWILQLTSSSIALHAGFSLSLPPGFVGCIFTGSSILFPAVWVTPLITDSVIFLLTIWRTRNFIKEHKNTPTIYIFSRDGAMYFFIIFLANLLNTLIYFLAVKDLKGVGASFSHSITATMISRLVLNLRSTGIALDGEATDPRMTSIKFMRQTIASLGGEVVSAFDRVNLDDDHDNEAIPISVQTFATAKLP</sequence>
<feature type="transmembrane region" description="Helical" evidence="1">
    <location>
        <begin position="144"/>
        <end position="165"/>
    </location>
</feature>